<evidence type="ECO:0000256" key="3">
    <source>
        <dbReference type="RuleBase" id="RU000363"/>
    </source>
</evidence>
<keyword evidence="5" id="KW-0472">Membrane</keyword>
<dbReference type="GO" id="GO:0016491">
    <property type="term" value="F:oxidoreductase activity"/>
    <property type="evidence" value="ECO:0007669"/>
    <property type="project" value="UniProtKB-KW"/>
</dbReference>
<evidence type="ECO:0000313" key="7">
    <source>
        <dbReference type="Proteomes" id="UP000799302"/>
    </source>
</evidence>
<dbReference type="Pfam" id="PF00106">
    <property type="entry name" value="adh_short"/>
    <property type="match status" value="1"/>
</dbReference>
<protein>
    <submittedName>
        <fullName evidence="6">NAD(P)-binding protein</fullName>
    </submittedName>
</protein>
<dbReference type="AlphaFoldDB" id="A0A6A6U303"/>
<evidence type="ECO:0000256" key="5">
    <source>
        <dbReference type="SAM" id="Phobius"/>
    </source>
</evidence>
<dbReference type="PANTHER" id="PTHR42901">
    <property type="entry name" value="ALCOHOL DEHYDROGENASE"/>
    <property type="match status" value="1"/>
</dbReference>
<accession>A0A6A6U303</accession>
<evidence type="ECO:0000313" key="6">
    <source>
        <dbReference type="EMBL" id="KAF2666502.1"/>
    </source>
</evidence>
<comment type="similarity">
    <text evidence="1 3">Belongs to the short-chain dehydrogenases/reductases (SDR) family.</text>
</comment>
<sequence>MAPDRTSVQSGSEQPSHDAIDNGNPAVFKPKYFVLDDINIDLLTVIATLLSVLSFFTSYISSTKTIAVATAIILPLRVFFPRPTDPEGLVLITGGSGGIGAELSYIFANHGNDLVLVGRNEEQLENVKRNVEQKYKQKVYTITADLSLPGSAQKLYDNVTSKGLEVSVLVNNAGLGAAGDTLEQPIDIAERMTTLNCITVVQLSQLFGRDMARRGKGWMLQVSSVGGWMASPHHNIYHATKHFVRAFSESLSLELRAYPGVVNTQIMPGPTQTQWPTRADAEETVMFGMPGGQNDPKQVALAAYEGLRKRKRMVFSSWDDAISSVFMQLAPRSVHLTLAAMANSPTRGLARMPEPEKDQGKRGQKLEGRKD</sequence>
<keyword evidence="5" id="KW-1133">Transmembrane helix</keyword>
<dbReference type="EMBL" id="MU004238">
    <property type="protein sequence ID" value="KAF2666502.1"/>
    <property type="molecule type" value="Genomic_DNA"/>
</dbReference>
<feature type="region of interest" description="Disordered" evidence="4">
    <location>
        <begin position="1"/>
        <end position="23"/>
    </location>
</feature>
<gene>
    <name evidence="6" type="ORF">BT63DRAFT_441632</name>
</gene>
<feature type="transmembrane region" description="Helical" evidence="5">
    <location>
        <begin position="38"/>
        <end position="60"/>
    </location>
</feature>
<feature type="compositionally biased region" description="Polar residues" evidence="4">
    <location>
        <begin position="1"/>
        <end position="14"/>
    </location>
</feature>
<dbReference type="InterPro" id="IPR036291">
    <property type="entry name" value="NAD(P)-bd_dom_sf"/>
</dbReference>
<keyword evidence="7" id="KW-1185">Reference proteome</keyword>
<dbReference type="InterPro" id="IPR002347">
    <property type="entry name" value="SDR_fam"/>
</dbReference>
<evidence type="ECO:0000256" key="2">
    <source>
        <dbReference type="ARBA" id="ARBA00023002"/>
    </source>
</evidence>
<feature type="compositionally biased region" description="Basic and acidic residues" evidence="4">
    <location>
        <begin position="353"/>
        <end position="371"/>
    </location>
</feature>
<proteinExistence type="inferred from homology"/>
<keyword evidence="5" id="KW-0812">Transmembrane</keyword>
<dbReference type="Gene3D" id="3.40.50.720">
    <property type="entry name" value="NAD(P)-binding Rossmann-like Domain"/>
    <property type="match status" value="1"/>
</dbReference>
<keyword evidence="2" id="KW-0560">Oxidoreductase</keyword>
<evidence type="ECO:0000256" key="4">
    <source>
        <dbReference type="SAM" id="MobiDB-lite"/>
    </source>
</evidence>
<dbReference type="OrthoDB" id="10253736at2759"/>
<feature type="region of interest" description="Disordered" evidence="4">
    <location>
        <begin position="345"/>
        <end position="371"/>
    </location>
</feature>
<dbReference type="SUPFAM" id="SSF51735">
    <property type="entry name" value="NAD(P)-binding Rossmann-fold domains"/>
    <property type="match status" value="1"/>
</dbReference>
<name>A0A6A6U303_9PEZI</name>
<dbReference type="PANTHER" id="PTHR42901:SF1">
    <property type="entry name" value="ALCOHOL DEHYDROGENASE"/>
    <property type="match status" value="1"/>
</dbReference>
<dbReference type="PRINTS" id="PR00081">
    <property type="entry name" value="GDHRDH"/>
</dbReference>
<organism evidence="6 7">
    <name type="scientific">Microthyrium microscopicum</name>
    <dbReference type="NCBI Taxonomy" id="703497"/>
    <lineage>
        <taxon>Eukaryota</taxon>
        <taxon>Fungi</taxon>
        <taxon>Dikarya</taxon>
        <taxon>Ascomycota</taxon>
        <taxon>Pezizomycotina</taxon>
        <taxon>Dothideomycetes</taxon>
        <taxon>Dothideomycetes incertae sedis</taxon>
        <taxon>Microthyriales</taxon>
        <taxon>Microthyriaceae</taxon>
        <taxon>Microthyrium</taxon>
    </lineage>
</organism>
<dbReference type="PRINTS" id="PR00080">
    <property type="entry name" value="SDRFAMILY"/>
</dbReference>
<dbReference type="Proteomes" id="UP000799302">
    <property type="component" value="Unassembled WGS sequence"/>
</dbReference>
<evidence type="ECO:0000256" key="1">
    <source>
        <dbReference type="ARBA" id="ARBA00006484"/>
    </source>
</evidence>
<reference evidence="6" key="1">
    <citation type="journal article" date="2020" name="Stud. Mycol.">
        <title>101 Dothideomycetes genomes: a test case for predicting lifestyles and emergence of pathogens.</title>
        <authorList>
            <person name="Haridas S."/>
            <person name="Albert R."/>
            <person name="Binder M."/>
            <person name="Bloem J."/>
            <person name="Labutti K."/>
            <person name="Salamov A."/>
            <person name="Andreopoulos B."/>
            <person name="Baker S."/>
            <person name="Barry K."/>
            <person name="Bills G."/>
            <person name="Bluhm B."/>
            <person name="Cannon C."/>
            <person name="Castanera R."/>
            <person name="Culley D."/>
            <person name="Daum C."/>
            <person name="Ezra D."/>
            <person name="Gonzalez J."/>
            <person name="Henrissat B."/>
            <person name="Kuo A."/>
            <person name="Liang C."/>
            <person name="Lipzen A."/>
            <person name="Lutzoni F."/>
            <person name="Magnuson J."/>
            <person name="Mondo S."/>
            <person name="Nolan M."/>
            <person name="Ohm R."/>
            <person name="Pangilinan J."/>
            <person name="Park H.-J."/>
            <person name="Ramirez L."/>
            <person name="Alfaro M."/>
            <person name="Sun H."/>
            <person name="Tritt A."/>
            <person name="Yoshinaga Y."/>
            <person name="Zwiers L.-H."/>
            <person name="Turgeon B."/>
            <person name="Goodwin S."/>
            <person name="Spatafora J."/>
            <person name="Crous P."/>
            <person name="Grigoriev I."/>
        </authorList>
    </citation>
    <scope>NUCLEOTIDE SEQUENCE</scope>
    <source>
        <strain evidence="6">CBS 115976</strain>
    </source>
</reference>